<proteinExistence type="predicted"/>
<reference evidence="2 3" key="1">
    <citation type="submission" date="2018-03" db="EMBL/GenBank/DDBJ databases">
        <title>Draft Genome Sequences of the Obligatory Marine Myxobacteria Enhygromyxa salina SWB007.</title>
        <authorList>
            <person name="Poehlein A."/>
            <person name="Moghaddam J.A."/>
            <person name="Harms H."/>
            <person name="Alanjari M."/>
            <person name="Koenig G.M."/>
            <person name="Daniel R."/>
            <person name="Schaeberle T.F."/>
        </authorList>
    </citation>
    <scope>NUCLEOTIDE SEQUENCE [LARGE SCALE GENOMIC DNA]</scope>
    <source>
        <strain evidence="2 3">SWB007</strain>
    </source>
</reference>
<dbReference type="OrthoDB" id="9786134at2"/>
<evidence type="ECO:0000259" key="1">
    <source>
        <dbReference type="Pfam" id="PF01243"/>
    </source>
</evidence>
<gene>
    <name evidence="2" type="ORF">ENSA7_59340</name>
</gene>
<sequence>MSEATIKRSDVAFTSAVKRAQATRGSRASYERVLANRDWPGTITPELAAFLAERDSLYLGTASADGQPYIQHRGGPKGFVKVLDEHRLAFADYSGNRQYVSLGNLDENPKAYLFLMDYPNRRRVKIWGTAAFVEDDEALLERVRDRGYPAALERALVFHVHAWDRNCPQHIQPRYTIEELGLLGVQLPTS</sequence>
<dbReference type="PANTHER" id="PTHR42815:SF2">
    <property type="entry name" value="FAD-BINDING, PUTATIVE (AFU_ORTHOLOGUE AFUA_6G07600)-RELATED"/>
    <property type="match status" value="1"/>
</dbReference>
<evidence type="ECO:0000313" key="2">
    <source>
        <dbReference type="EMBL" id="PRQ00440.1"/>
    </source>
</evidence>
<feature type="domain" description="Pyridoxamine 5'-phosphate oxidase N-terminal" evidence="1">
    <location>
        <begin position="43"/>
        <end position="143"/>
    </location>
</feature>
<dbReference type="InterPro" id="IPR011576">
    <property type="entry name" value="Pyridox_Oxase_N"/>
</dbReference>
<dbReference type="Gene3D" id="2.30.110.10">
    <property type="entry name" value="Electron Transport, Fmn-binding Protein, Chain A"/>
    <property type="match status" value="1"/>
</dbReference>
<dbReference type="AlphaFoldDB" id="A0A2S9Y5R2"/>
<dbReference type="RefSeq" id="WP_106092795.1">
    <property type="nucleotide sequence ID" value="NZ_PVNL01000118.1"/>
</dbReference>
<protein>
    <submittedName>
        <fullName evidence="2">Pyridoxamine 5'-phosphate oxidase</fullName>
    </submittedName>
</protein>
<dbReference type="PANTHER" id="PTHR42815">
    <property type="entry name" value="FAD-BINDING, PUTATIVE (AFU_ORTHOLOGUE AFUA_6G07600)-RELATED"/>
    <property type="match status" value="1"/>
</dbReference>
<dbReference type="Proteomes" id="UP000238823">
    <property type="component" value="Unassembled WGS sequence"/>
</dbReference>
<name>A0A2S9Y5R2_9BACT</name>
<dbReference type="Pfam" id="PF01243">
    <property type="entry name" value="PNPOx_N"/>
    <property type="match status" value="1"/>
</dbReference>
<comment type="caution">
    <text evidence="2">The sequence shown here is derived from an EMBL/GenBank/DDBJ whole genome shotgun (WGS) entry which is preliminary data.</text>
</comment>
<evidence type="ECO:0000313" key="3">
    <source>
        <dbReference type="Proteomes" id="UP000238823"/>
    </source>
</evidence>
<dbReference type="EMBL" id="PVNL01000118">
    <property type="protein sequence ID" value="PRQ00440.1"/>
    <property type="molecule type" value="Genomic_DNA"/>
</dbReference>
<dbReference type="SUPFAM" id="SSF50475">
    <property type="entry name" value="FMN-binding split barrel"/>
    <property type="match status" value="1"/>
</dbReference>
<accession>A0A2S9Y5R2</accession>
<dbReference type="InterPro" id="IPR012349">
    <property type="entry name" value="Split_barrel_FMN-bd"/>
</dbReference>
<organism evidence="2 3">
    <name type="scientific">Enhygromyxa salina</name>
    <dbReference type="NCBI Taxonomy" id="215803"/>
    <lineage>
        <taxon>Bacteria</taxon>
        <taxon>Pseudomonadati</taxon>
        <taxon>Myxococcota</taxon>
        <taxon>Polyangia</taxon>
        <taxon>Nannocystales</taxon>
        <taxon>Nannocystaceae</taxon>
        <taxon>Enhygromyxa</taxon>
    </lineage>
</organism>